<evidence type="ECO:0000256" key="3">
    <source>
        <dbReference type="ARBA" id="ARBA00022553"/>
    </source>
</evidence>
<sequence length="389" mass="43025">MLMVSRDNSGVIPTAMKSIRRFRLEIGMVICGLALILVTNVLRPYDVNPLSLLFAVAFTAAMALAVRFPLPGALLFLSLFTVVTLYPEHRIAAFTFMAPLLVAVTMRAGATRLAIACAVLLWFLGLIERRSENPFAVDPLPAFIWAGLFVIFLLIGWEASRSLRQRRMLYEQWEIDMRNRRRELAETLHDSVASSLTSIVMRSEALALDPPDTETGQELEDIADAARQSMQEVRALLKILDTEERENNGATETTPPSLTQSVQNAAQKLRTYQLNSHTEISTGLLDFNSARLEVVNKMLNEAALNAGKYAVRRSKVSITVNSHGDYVRVEMRNLISRRPVDPAMSSGLGIPALVQMASNVGGKLSTSSDGETWIIALDVPKEGVQKIKQ</sequence>
<keyword evidence="3" id="KW-0597">Phosphoprotein</keyword>
<feature type="transmembrane region" description="Helical" evidence="9">
    <location>
        <begin position="54"/>
        <end position="86"/>
    </location>
</feature>
<keyword evidence="4" id="KW-0808">Transferase</keyword>
<dbReference type="EC" id="2.7.13.3" evidence="2"/>
<evidence type="ECO:0000313" key="11">
    <source>
        <dbReference type="EMBL" id="QNQ89248.1"/>
    </source>
</evidence>
<keyword evidence="5" id="KW-0547">Nucleotide-binding</keyword>
<dbReference type="InterPro" id="IPR050482">
    <property type="entry name" value="Sensor_HK_TwoCompSys"/>
</dbReference>
<dbReference type="Proteomes" id="UP000516320">
    <property type="component" value="Chromosome"/>
</dbReference>
<gene>
    <name evidence="11" type="ORF">GP475_00340</name>
</gene>
<proteinExistence type="predicted"/>
<dbReference type="Pfam" id="PF07730">
    <property type="entry name" value="HisKA_3"/>
    <property type="match status" value="1"/>
</dbReference>
<feature type="transmembrane region" description="Helical" evidence="9">
    <location>
        <begin position="142"/>
        <end position="159"/>
    </location>
</feature>
<name>A0A7H0SL23_9CORY</name>
<evidence type="ECO:0000256" key="4">
    <source>
        <dbReference type="ARBA" id="ARBA00022679"/>
    </source>
</evidence>
<reference evidence="11 12" key="1">
    <citation type="submission" date="2019-12" db="EMBL/GenBank/DDBJ databases">
        <title>Corynebacterium sp. nov., isolated from feces of the Anser Albifrons in China.</title>
        <authorList>
            <person name="Liu Q."/>
        </authorList>
    </citation>
    <scope>NUCLEOTIDE SEQUENCE [LARGE SCALE GENOMIC DNA]</scope>
    <source>
        <strain evidence="11 12">4H37-19</strain>
    </source>
</reference>
<keyword evidence="7" id="KW-0067">ATP-binding</keyword>
<dbReference type="KEGG" id="cpoy:GP475_00340"/>
<evidence type="ECO:0000256" key="8">
    <source>
        <dbReference type="ARBA" id="ARBA00023012"/>
    </source>
</evidence>
<accession>A0A7H0SL23</accession>
<evidence type="ECO:0000256" key="1">
    <source>
        <dbReference type="ARBA" id="ARBA00000085"/>
    </source>
</evidence>
<feature type="transmembrane region" description="Helical" evidence="9">
    <location>
        <begin position="98"/>
        <end position="122"/>
    </location>
</feature>
<evidence type="ECO:0000256" key="5">
    <source>
        <dbReference type="ARBA" id="ARBA00022741"/>
    </source>
</evidence>
<keyword evidence="12" id="KW-1185">Reference proteome</keyword>
<feature type="domain" description="Signal transduction histidine kinase subgroup 3 dimerisation and phosphoacceptor" evidence="10">
    <location>
        <begin position="181"/>
        <end position="241"/>
    </location>
</feature>
<evidence type="ECO:0000256" key="2">
    <source>
        <dbReference type="ARBA" id="ARBA00012438"/>
    </source>
</evidence>
<comment type="catalytic activity">
    <reaction evidence="1">
        <text>ATP + protein L-histidine = ADP + protein N-phospho-L-histidine.</text>
        <dbReference type="EC" id="2.7.13.3"/>
    </reaction>
</comment>
<dbReference type="GO" id="GO:0000155">
    <property type="term" value="F:phosphorelay sensor kinase activity"/>
    <property type="evidence" value="ECO:0007669"/>
    <property type="project" value="InterPro"/>
</dbReference>
<dbReference type="GO" id="GO:0046983">
    <property type="term" value="F:protein dimerization activity"/>
    <property type="evidence" value="ECO:0007669"/>
    <property type="project" value="InterPro"/>
</dbReference>
<evidence type="ECO:0000256" key="6">
    <source>
        <dbReference type="ARBA" id="ARBA00022777"/>
    </source>
</evidence>
<evidence type="ECO:0000313" key="12">
    <source>
        <dbReference type="Proteomes" id="UP000516320"/>
    </source>
</evidence>
<dbReference type="GO" id="GO:0016020">
    <property type="term" value="C:membrane"/>
    <property type="evidence" value="ECO:0007669"/>
    <property type="project" value="InterPro"/>
</dbReference>
<dbReference type="InterPro" id="IPR011712">
    <property type="entry name" value="Sig_transdc_His_kin_sub3_dim/P"/>
</dbReference>
<dbReference type="GO" id="GO:0005524">
    <property type="term" value="F:ATP binding"/>
    <property type="evidence" value="ECO:0007669"/>
    <property type="project" value="UniProtKB-KW"/>
</dbReference>
<keyword evidence="9" id="KW-0812">Transmembrane</keyword>
<keyword evidence="8" id="KW-0902">Two-component regulatory system</keyword>
<evidence type="ECO:0000259" key="10">
    <source>
        <dbReference type="Pfam" id="PF07730"/>
    </source>
</evidence>
<keyword evidence="9" id="KW-1133">Transmembrane helix</keyword>
<feature type="transmembrane region" description="Helical" evidence="9">
    <location>
        <begin position="21"/>
        <end position="42"/>
    </location>
</feature>
<dbReference type="PANTHER" id="PTHR24421">
    <property type="entry name" value="NITRATE/NITRITE SENSOR PROTEIN NARX-RELATED"/>
    <property type="match status" value="1"/>
</dbReference>
<dbReference type="Gene3D" id="3.30.565.10">
    <property type="entry name" value="Histidine kinase-like ATPase, C-terminal domain"/>
    <property type="match status" value="1"/>
</dbReference>
<evidence type="ECO:0000256" key="7">
    <source>
        <dbReference type="ARBA" id="ARBA00022840"/>
    </source>
</evidence>
<dbReference type="Gene3D" id="1.20.5.1930">
    <property type="match status" value="1"/>
</dbReference>
<dbReference type="AlphaFoldDB" id="A0A7H0SL23"/>
<dbReference type="InterPro" id="IPR036890">
    <property type="entry name" value="HATPase_C_sf"/>
</dbReference>
<keyword evidence="9" id="KW-0472">Membrane</keyword>
<keyword evidence="6" id="KW-0418">Kinase</keyword>
<protein>
    <recommendedName>
        <fullName evidence="2">histidine kinase</fullName>
        <ecNumber evidence="2">2.7.13.3</ecNumber>
    </recommendedName>
</protein>
<evidence type="ECO:0000256" key="9">
    <source>
        <dbReference type="SAM" id="Phobius"/>
    </source>
</evidence>
<dbReference type="EMBL" id="CP046884">
    <property type="protein sequence ID" value="QNQ89248.1"/>
    <property type="molecule type" value="Genomic_DNA"/>
</dbReference>
<organism evidence="11 12">
    <name type="scientific">Corynebacterium poyangense</name>
    <dbReference type="NCBI Taxonomy" id="2684405"/>
    <lineage>
        <taxon>Bacteria</taxon>
        <taxon>Bacillati</taxon>
        <taxon>Actinomycetota</taxon>
        <taxon>Actinomycetes</taxon>
        <taxon>Mycobacteriales</taxon>
        <taxon>Corynebacteriaceae</taxon>
        <taxon>Corynebacterium</taxon>
    </lineage>
</organism>
<dbReference type="PANTHER" id="PTHR24421:SF10">
    <property type="entry name" value="NITRATE_NITRITE SENSOR PROTEIN NARQ"/>
    <property type="match status" value="1"/>
</dbReference>